<reference evidence="2" key="1">
    <citation type="journal article" date="2022" name="Mol. Ecol. Resour.">
        <title>The genomes of chicory, endive, great burdock and yacon provide insights into Asteraceae palaeo-polyploidization history and plant inulin production.</title>
        <authorList>
            <person name="Fan W."/>
            <person name="Wang S."/>
            <person name="Wang H."/>
            <person name="Wang A."/>
            <person name="Jiang F."/>
            <person name="Liu H."/>
            <person name="Zhao H."/>
            <person name="Xu D."/>
            <person name="Zhang Y."/>
        </authorList>
    </citation>
    <scope>NUCLEOTIDE SEQUENCE [LARGE SCALE GENOMIC DNA]</scope>
    <source>
        <strain evidence="2">cv. Punajuju</strain>
    </source>
</reference>
<sequence>MKSFILFFPELINFTFSLSLSLSLSRDLLNAQKIGIKTFFFFLPHCGSFSNRTLIFTVFDWWNSLSDFVVVCSVITLT</sequence>
<name>A0ACB9BHU8_CICIN</name>
<evidence type="ECO:0000313" key="1">
    <source>
        <dbReference type="EMBL" id="KAI3721381.1"/>
    </source>
</evidence>
<organism evidence="1 2">
    <name type="scientific">Cichorium intybus</name>
    <name type="common">Chicory</name>
    <dbReference type="NCBI Taxonomy" id="13427"/>
    <lineage>
        <taxon>Eukaryota</taxon>
        <taxon>Viridiplantae</taxon>
        <taxon>Streptophyta</taxon>
        <taxon>Embryophyta</taxon>
        <taxon>Tracheophyta</taxon>
        <taxon>Spermatophyta</taxon>
        <taxon>Magnoliopsida</taxon>
        <taxon>eudicotyledons</taxon>
        <taxon>Gunneridae</taxon>
        <taxon>Pentapetalae</taxon>
        <taxon>asterids</taxon>
        <taxon>campanulids</taxon>
        <taxon>Asterales</taxon>
        <taxon>Asteraceae</taxon>
        <taxon>Cichorioideae</taxon>
        <taxon>Cichorieae</taxon>
        <taxon>Cichoriinae</taxon>
        <taxon>Cichorium</taxon>
    </lineage>
</organism>
<accession>A0ACB9BHU8</accession>
<gene>
    <name evidence="1" type="ORF">L2E82_32391</name>
</gene>
<evidence type="ECO:0000313" key="2">
    <source>
        <dbReference type="Proteomes" id="UP001055811"/>
    </source>
</evidence>
<dbReference type="EMBL" id="CM042014">
    <property type="protein sequence ID" value="KAI3721381.1"/>
    <property type="molecule type" value="Genomic_DNA"/>
</dbReference>
<dbReference type="Proteomes" id="UP001055811">
    <property type="component" value="Linkage Group LG06"/>
</dbReference>
<keyword evidence="2" id="KW-1185">Reference proteome</keyword>
<comment type="caution">
    <text evidence="1">The sequence shown here is derived from an EMBL/GenBank/DDBJ whole genome shotgun (WGS) entry which is preliminary data.</text>
</comment>
<proteinExistence type="predicted"/>
<reference evidence="1 2" key="2">
    <citation type="journal article" date="2022" name="Mol. Ecol. Resour.">
        <title>The genomes of chicory, endive, great burdock and yacon provide insights into Asteraceae paleo-polyploidization history and plant inulin production.</title>
        <authorList>
            <person name="Fan W."/>
            <person name="Wang S."/>
            <person name="Wang H."/>
            <person name="Wang A."/>
            <person name="Jiang F."/>
            <person name="Liu H."/>
            <person name="Zhao H."/>
            <person name="Xu D."/>
            <person name="Zhang Y."/>
        </authorList>
    </citation>
    <scope>NUCLEOTIDE SEQUENCE [LARGE SCALE GENOMIC DNA]</scope>
    <source>
        <strain evidence="2">cv. Punajuju</strain>
        <tissue evidence="1">Leaves</tissue>
    </source>
</reference>
<protein>
    <submittedName>
        <fullName evidence="1">Uncharacterized protein</fullName>
    </submittedName>
</protein>